<evidence type="ECO:0000313" key="2">
    <source>
        <dbReference type="EMBL" id="CAC5373554.1"/>
    </source>
</evidence>
<accession>A0A6J8AWT5</accession>
<feature type="domain" description="Helitron helicase-like" evidence="1">
    <location>
        <begin position="1"/>
        <end position="108"/>
    </location>
</feature>
<dbReference type="InterPro" id="IPR025476">
    <property type="entry name" value="Helitron_helicase-like"/>
</dbReference>
<organism evidence="2 3">
    <name type="scientific">Mytilus coruscus</name>
    <name type="common">Sea mussel</name>
    <dbReference type="NCBI Taxonomy" id="42192"/>
    <lineage>
        <taxon>Eukaryota</taxon>
        <taxon>Metazoa</taxon>
        <taxon>Spiralia</taxon>
        <taxon>Lophotrochozoa</taxon>
        <taxon>Mollusca</taxon>
        <taxon>Bivalvia</taxon>
        <taxon>Autobranchia</taxon>
        <taxon>Pteriomorphia</taxon>
        <taxon>Mytilida</taxon>
        <taxon>Mytiloidea</taxon>
        <taxon>Mytilidae</taxon>
        <taxon>Mytilinae</taxon>
        <taxon>Mytilus</taxon>
    </lineage>
</organism>
<proteinExistence type="predicted"/>
<gene>
    <name evidence="2" type="ORF">MCOR_11277</name>
</gene>
<dbReference type="Proteomes" id="UP000507470">
    <property type="component" value="Unassembled WGS sequence"/>
</dbReference>
<sequence length="163" mass="18740">MIRTVGPATFFLTLSAAETQWIHLLRILAKLVDEKDCSDEELQNLTWSEKSCLIQSDPVTCARHFDHSLQSFMTNFILSDLHPVGNVTDWFSKIEFQERGLPHVHMMIWYDNAPNLNDNSNEEICKYIDKLISCSIQNSDASLNTLVKLQQHSRTCKKRGTKV</sequence>
<keyword evidence="3" id="KW-1185">Reference proteome</keyword>
<evidence type="ECO:0000313" key="3">
    <source>
        <dbReference type="Proteomes" id="UP000507470"/>
    </source>
</evidence>
<name>A0A6J8AWT5_MYTCO</name>
<dbReference type="OrthoDB" id="10064798at2759"/>
<protein>
    <recommendedName>
        <fullName evidence="1">Helitron helicase-like domain-containing protein</fullName>
    </recommendedName>
</protein>
<dbReference type="Pfam" id="PF14214">
    <property type="entry name" value="Helitron_like_N"/>
    <property type="match status" value="1"/>
</dbReference>
<dbReference type="EMBL" id="CACVKT020001913">
    <property type="protein sequence ID" value="CAC5373554.1"/>
    <property type="molecule type" value="Genomic_DNA"/>
</dbReference>
<evidence type="ECO:0000259" key="1">
    <source>
        <dbReference type="Pfam" id="PF14214"/>
    </source>
</evidence>
<reference evidence="2 3" key="1">
    <citation type="submission" date="2020-06" db="EMBL/GenBank/DDBJ databases">
        <authorList>
            <person name="Li R."/>
            <person name="Bekaert M."/>
        </authorList>
    </citation>
    <scope>NUCLEOTIDE SEQUENCE [LARGE SCALE GENOMIC DNA]</scope>
    <source>
        <strain evidence="3">wild</strain>
    </source>
</reference>
<dbReference type="AlphaFoldDB" id="A0A6J8AWT5"/>